<evidence type="ECO:0000313" key="12">
    <source>
        <dbReference type="Proteomes" id="UP000443090"/>
    </source>
</evidence>
<organism evidence="11 12">
    <name type="scientific">Lachnellula occidentalis</name>
    <dbReference type="NCBI Taxonomy" id="215460"/>
    <lineage>
        <taxon>Eukaryota</taxon>
        <taxon>Fungi</taxon>
        <taxon>Dikarya</taxon>
        <taxon>Ascomycota</taxon>
        <taxon>Pezizomycotina</taxon>
        <taxon>Leotiomycetes</taxon>
        <taxon>Helotiales</taxon>
        <taxon>Lachnaceae</taxon>
        <taxon>Lachnellula</taxon>
    </lineage>
</organism>
<keyword evidence="12" id="KW-1185">Reference proteome</keyword>
<evidence type="ECO:0000256" key="3">
    <source>
        <dbReference type="ARBA" id="ARBA00005336"/>
    </source>
</evidence>
<dbReference type="InterPro" id="IPR017853">
    <property type="entry name" value="GH"/>
</dbReference>
<dbReference type="Pfam" id="PF14310">
    <property type="entry name" value="Fn3-like"/>
    <property type="match status" value="1"/>
</dbReference>
<dbReference type="InterPro" id="IPR002772">
    <property type="entry name" value="Glyco_hydro_3_C"/>
</dbReference>
<keyword evidence="9" id="KW-0624">Polysaccharide degradation</keyword>
<evidence type="ECO:0000256" key="7">
    <source>
        <dbReference type="ARBA" id="ARBA00023277"/>
    </source>
</evidence>
<evidence type="ECO:0000313" key="11">
    <source>
        <dbReference type="EMBL" id="TVY39937.1"/>
    </source>
</evidence>
<keyword evidence="8" id="KW-0326">Glycosidase</keyword>
<feature type="domain" description="PA14" evidence="10">
    <location>
        <begin position="432"/>
        <end position="595"/>
    </location>
</feature>
<dbReference type="EC" id="3.2.1.21" evidence="4"/>
<comment type="pathway">
    <text evidence="2">Glycan metabolism; cellulose degradation.</text>
</comment>
<keyword evidence="6" id="KW-0325">Glycoprotein</keyword>
<dbReference type="GO" id="GO:0008422">
    <property type="term" value="F:beta-glucosidase activity"/>
    <property type="evidence" value="ECO:0007669"/>
    <property type="project" value="UniProtKB-EC"/>
</dbReference>
<dbReference type="Pfam" id="PF07691">
    <property type="entry name" value="PA14"/>
    <property type="match status" value="1"/>
</dbReference>
<dbReference type="PANTHER" id="PTHR42715">
    <property type="entry name" value="BETA-GLUCOSIDASE"/>
    <property type="match status" value="1"/>
</dbReference>
<evidence type="ECO:0000259" key="10">
    <source>
        <dbReference type="PROSITE" id="PS51820"/>
    </source>
</evidence>
<dbReference type="InterPro" id="IPR026891">
    <property type="entry name" value="Fn3-like"/>
</dbReference>
<evidence type="ECO:0000256" key="9">
    <source>
        <dbReference type="ARBA" id="ARBA00023326"/>
    </source>
</evidence>
<name>A0A8H8RSZ1_9HELO</name>
<dbReference type="InterPro" id="IPR013783">
    <property type="entry name" value="Ig-like_fold"/>
</dbReference>
<evidence type="ECO:0000256" key="8">
    <source>
        <dbReference type="ARBA" id="ARBA00023295"/>
    </source>
</evidence>
<comment type="similarity">
    <text evidence="3">Belongs to the glycosyl hydrolase 3 family.</text>
</comment>
<dbReference type="Pfam" id="PF01915">
    <property type="entry name" value="Glyco_hydro_3_C"/>
    <property type="match status" value="1"/>
</dbReference>
<dbReference type="Gene3D" id="3.20.20.300">
    <property type="entry name" value="Glycoside hydrolase, family 3, N-terminal domain"/>
    <property type="match status" value="1"/>
</dbReference>
<evidence type="ECO:0000256" key="6">
    <source>
        <dbReference type="ARBA" id="ARBA00023180"/>
    </source>
</evidence>
<dbReference type="AlphaFoldDB" id="A0A8H8RSZ1"/>
<dbReference type="PROSITE" id="PS51820">
    <property type="entry name" value="PA14"/>
    <property type="match status" value="1"/>
</dbReference>
<dbReference type="PRINTS" id="PR00133">
    <property type="entry name" value="GLHYDRLASE3"/>
</dbReference>
<evidence type="ECO:0000256" key="2">
    <source>
        <dbReference type="ARBA" id="ARBA00004987"/>
    </source>
</evidence>
<dbReference type="Pfam" id="PF00933">
    <property type="entry name" value="Glyco_hydro_3"/>
    <property type="match status" value="1"/>
</dbReference>
<dbReference type="InterPro" id="IPR050288">
    <property type="entry name" value="Cellulose_deg_GH3"/>
</dbReference>
<dbReference type="OrthoDB" id="47059at2759"/>
<protein>
    <recommendedName>
        <fullName evidence="4">beta-glucosidase</fullName>
        <ecNumber evidence="4">3.2.1.21</ecNumber>
    </recommendedName>
</protein>
<dbReference type="Proteomes" id="UP000443090">
    <property type="component" value="Unassembled WGS sequence"/>
</dbReference>
<accession>A0A8H8RSZ1</accession>
<comment type="caution">
    <text evidence="11">The sequence shown here is derived from an EMBL/GenBank/DDBJ whole genome shotgun (WGS) entry which is preliminary data.</text>
</comment>
<dbReference type="Gene3D" id="2.60.40.10">
    <property type="entry name" value="Immunoglobulins"/>
    <property type="match status" value="1"/>
</dbReference>
<dbReference type="SUPFAM" id="SSF52279">
    <property type="entry name" value="Beta-D-glucan exohydrolase, C-terminal domain"/>
    <property type="match status" value="1"/>
</dbReference>
<dbReference type="SMART" id="SM00758">
    <property type="entry name" value="PA14"/>
    <property type="match status" value="1"/>
</dbReference>
<dbReference type="Gene3D" id="2.60.120.260">
    <property type="entry name" value="Galactose-binding domain-like"/>
    <property type="match status" value="1"/>
</dbReference>
<proteinExistence type="inferred from homology"/>
<sequence>MATLSNSKRLLVELTLQEKISLLSGADGWQTQEIPRLGIGSLKVRSIPSTERLSHGPAGARGALSTDGPAAAFLPAPVALAATWSNNDLYAIGKLLCREAKTKAAQVLLAPTICCARNPLGGRNFESYSEDPHLSGTLAIEYIRGVQESGEVAATVKHFVANEQEYQRFTINAEIGERALHEIYLRPFEMAVKSENPPKCVMTAYNCVNGSHMDMCNKLIRETLRGDWGFQGLVMSDWGGTNSTVQSVLAGCDLEMPGPAEKRGKFLLKEMVENPTEELSAAIDASCLRVLDLLQHSKLLGLSPEEAQKTRSRPETSSDVKEHQSLLRRVAANSIVLLRNSSNLLPLTPSRLQGKRIAFIGPNALHGTPGGGGSATMNPQYQTQPLAAFKSIISELGIDVEVNHSPGSFIHKWLPLLDSDQWSLASEDSSGETKNILKLDFFATGDFSGEVVETQYRNSSLLDLFDSAPSFYYEDHNLHSLRVRSQVTPRTTGKHSFGICSVGNARLFVDGKLLIDNYDWKQVGETFYSFGSVEASASMEMVAGKKYQVLVEASTREIPFGSTTSDDPIHVFGVQPSVRLGFIEQLPENPITDAVELANRSDITILIIGLNDEWESEGYDRQSMKLPGTQDELVTQLLGSAEHPENIVIINQSGSPVEMDWADDANTIVQAWYGGQEAGNALCDILLGRISPEGRLPITWPRSYSDLPFEKNPETWPGVDGNVVYKEGIFVGYRWYLKNQVAPRWWFGYGLGYTTFEFSDLKIVRLDDRWDISTLVTNTGDHDGREVVQCYSWPLESDAQELRAFGKTSTLTPGQSETISLSINLRDLAHWDIGSQKWALEKGFYNLGIAKCASDKNILQSKVEV</sequence>
<dbReference type="PANTHER" id="PTHR42715:SF10">
    <property type="entry name" value="BETA-GLUCOSIDASE"/>
    <property type="match status" value="1"/>
</dbReference>
<keyword evidence="7" id="KW-0119">Carbohydrate metabolism</keyword>
<dbReference type="InterPro" id="IPR001764">
    <property type="entry name" value="Glyco_hydro_3_N"/>
</dbReference>
<evidence type="ECO:0000256" key="5">
    <source>
        <dbReference type="ARBA" id="ARBA00022801"/>
    </source>
</evidence>
<dbReference type="GO" id="GO:0009251">
    <property type="term" value="P:glucan catabolic process"/>
    <property type="evidence" value="ECO:0007669"/>
    <property type="project" value="TreeGrafter"/>
</dbReference>
<dbReference type="InterPro" id="IPR011658">
    <property type="entry name" value="PA14_dom"/>
</dbReference>
<dbReference type="EMBL" id="QGMI01000485">
    <property type="protein sequence ID" value="TVY39937.1"/>
    <property type="molecule type" value="Genomic_DNA"/>
</dbReference>
<dbReference type="SUPFAM" id="SSF56988">
    <property type="entry name" value="Anthrax protective antigen"/>
    <property type="match status" value="1"/>
</dbReference>
<comment type="catalytic activity">
    <reaction evidence="1">
        <text>Hydrolysis of terminal, non-reducing beta-D-glucosyl residues with release of beta-D-glucose.</text>
        <dbReference type="EC" id="3.2.1.21"/>
    </reaction>
</comment>
<gene>
    <name evidence="11" type="primary">bglB_0</name>
    <name evidence="11" type="ORF">LOCC1_G005840</name>
</gene>
<dbReference type="SUPFAM" id="SSF51445">
    <property type="entry name" value="(Trans)glycosidases"/>
    <property type="match status" value="1"/>
</dbReference>
<evidence type="ECO:0000256" key="4">
    <source>
        <dbReference type="ARBA" id="ARBA00012744"/>
    </source>
</evidence>
<dbReference type="SMART" id="SM01217">
    <property type="entry name" value="Fn3_like"/>
    <property type="match status" value="1"/>
</dbReference>
<dbReference type="InterPro" id="IPR036962">
    <property type="entry name" value="Glyco_hydro_3_N_sf"/>
</dbReference>
<keyword evidence="5" id="KW-0378">Hydrolase</keyword>
<reference evidence="11 12" key="1">
    <citation type="submission" date="2018-05" db="EMBL/GenBank/DDBJ databases">
        <title>Genome sequencing and assembly of the regulated plant pathogen Lachnellula willkommii and related sister species for the development of diagnostic species identification markers.</title>
        <authorList>
            <person name="Giroux E."/>
            <person name="Bilodeau G."/>
        </authorList>
    </citation>
    <scope>NUCLEOTIDE SEQUENCE [LARGE SCALE GENOMIC DNA]</scope>
    <source>
        <strain evidence="11 12">CBS 160.35</strain>
    </source>
</reference>
<dbReference type="InterPro" id="IPR036881">
    <property type="entry name" value="Glyco_hydro_3_C_sf"/>
</dbReference>
<dbReference type="InterPro" id="IPR037524">
    <property type="entry name" value="PA14/GLEYA"/>
</dbReference>
<evidence type="ECO:0000256" key="1">
    <source>
        <dbReference type="ARBA" id="ARBA00000448"/>
    </source>
</evidence>
<dbReference type="Gene3D" id="3.40.50.1700">
    <property type="entry name" value="Glycoside hydrolase family 3 C-terminal domain"/>
    <property type="match status" value="1"/>
</dbReference>